<reference evidence="2" key="1">
    <citation type="journal article" date="2019" name="Int. J. Syst. Evol. Microbiol.">
        <title>The Global Catalogue of Microorganisms (GCM) 10K type strain sequencing project: providing services to taxonomists for standard genome sequencing and annotation.</title>
        <authorList>
            <consortium name="The Broad Institute Genomics Platform"/>
            <consortium name="The Broad Institute Genome Sequencing Center for Infectious Disease"/>
            <person name="Wu L."/>
            <person name="Ma J."/>
        </authorList>
    </citation>
    <scope>NUCLEOTIDE SEQUENCE [LARGE SCALE GENOMIC DNA]</scope>
    <source>
        <strain evidence="2">CCM 7855</strain>
    </source>
</reference>
<organism evidence="1 2">
    <name type="scientific">Williamsia phyllosphaerae</name>
    <dbReference type="NCBI Taxonomy" id="885042"/>
    <lineage>
        <taxon>Bacteria</taxon>
        <taxon>Bacillati</taxon>
        <taxon>Actinomycetota</taxon>
        <taxon>Actinomycetes</taxon>
        <taxon>Mycobacteriales</taxon>
        <taxon>Nocardiaceae</taxon>
        <taxon>Williamsia</taxon>
    </lineage>
</organism>
<proteinExistence type="predicted"/>
<evidence type="ECO:0000313" key="1">
    <source>
        <dbReference type="EMBL" id="GGF34739.1"/>
    </source>
</evidence>
<accession>A0ABQ1V2M5</accession>
<evidence type="ECO:0000313" key="2">
    <source>
        <dbReference type="Proteomes" id="UP000632454"/>
    </source>
</evidence>
<gene>
    <name evidence="1" type="ORF">GCM10007298_33170</name>
</gene>
<dbReference type="EMBL" id="BMCS01000002">
    <property type="protein sequence ID" value="GGF34739.1"/>
    <property type="molecule type" value="Genomic_DNA"/>
</dbReference>
<name>A0ABQ1V2M5_9NOCA</name>
<protein>
    <submittedName>
        <fullName evidence="1">Uncharacterized protein</fullName>
    </submittedName>
</protein>
<dbReference type="Proteomes" id="UP000632454">
    <property type="component" value="Unassembled WGS sequence"/>
</dbReference>
<comment type="caution">
    <text evidence="1">The sequence shown here is derived from an EMBL/GenBank/DDBJ whole genome shotgun (WGS) entry which is preliminary data.</text>
</comment>
<keyword evidence="2" id="KW-1185">Reference proteome</keyword>
<sequence>MGRKALAGRNALSPYFSCVAAGVRWAGPVGATTDADTGTEVLGRAEAVGSEEPEPEVHAAASAVTASTVATSAVREVAALTVIVMGAA</sequence>